<evidence type="ECO:0000256" key="7">
    <source>
        <dbReference type="ARBA" id="ARBA00022840"/>
    </source>
</evidence>
<dbReference type="InterPro" id="IPR001312">
    <property type="entry name" value="Hexokinase"/>
</dbReference>
<dbReference type="InterPro" id="IPR043129">
    <property type="entry name" value="ATPase_NBD"/>
</dbReference>
<dbReference type="GO" id="GO:0004340">
    <property type="term" value="F:glucokinase activity"/>
    <property type="evidence" value="ECO:0007669"/>
    <property type="project" value="TreeGrafter"/>
</dbReference>
<dbReference type="EMBL" id="JBDFQZ010000006">
    <property type="protein sequence ID" value="KAK9715422.1"/>
    <property type="molecule type" value="Genomic_DNA"/>
</dbReference>
<comment type="caution">
    <text evidence="14">The sequence shown here is derived from an EMBL/GenBank/DDBJ whole genome shotgun (WGS) entry which is preliminary data.</text>
</comment>
<dbReference type="FunFam" id="3.40.367.20:FF:000003">
    <property type="entry name" value="Phosphotransferase"/>
    <property type="match status" value="1"/>
</dbReference>
<dbReference type="PRINTS" id="PR00475">
    <property type="entry name" value="HEXOKINASE"/>
</dbReference>
<dbReference type="GO" id="GO:0005524">
    <property type="term" value="F:ATP binding"/>
    <property type="evidence" value="ECO:0007669"/>
    <property type="project" value="UniProtKB-UniRule"/>
</dbReference>
<evidence type="ECO:0000256" key="3">
    <source>
        <dbReference type="ARBA" id="ARBA00009225"/>
    </source>
</evidence>
<feature type="domain" description="Hexokinase C-terminal" evidence="13">
    <location>
        <begin position="247"/>
        <end position="487"/>
    </location>
</feature>
<evidence type="ECO:0000256" key="10">
    <source>
        <dbReference type="ARBA" id="ARBA00047905"/>
    </source>
</evidence>
<evidence type="ECO:0000256" key="6">
    <source>
        <dbReference type="ARBA" id="ARBA00022777"/>
    </source>
</evidence>
<dbReference type="GO" id="GO:0006006">
    <property type="term" value="P:glucose metabolic process"/>
    <property type="evidence" value="ECO:0007669"/>
    <property type="project" value="TreeGrafter"/>
</dbReference>
<evidence type="ECO:0000256" key="8">
    <source>
        <dbReference type="ARBA" id="ARBA00023152"/>
    </source>
</evidence>
<dbReference type="Gene3D" id="3.40.367.20">
    <property type="match status" value="1"/>
</dbReference>
<evidence type="ECO:0000256" key="4">
    <source>
        <dbReference type="ARBA" id="ARBA00022679"/>
    </source>
</evidence>
<dbReference type="InterPro" id="IPR022672">
    <property type="entry name" value="Hexokinase_N"/>
</dbReference>
<dbReference type="GO" id="GO:0008865">
    <property type="term" value="F:fructokinase activity"/>
    <property type="evidence" value="ECO:0007669"/>
    <property type="project" value="TreeGrafter"/>
</dbReference>
<keyword evidence="6 11" id="KW-0418">Kinase</keyword>
<keyword evidence="15" id="KW-1185">Reference proteome</keyword>
<dbReference type="PROSITE" id="PS51748">
    <property type="entry name" value="HEXOKINASE_2"/>
    <property type="match status" value="1"/>
</dbReference>
<dbReference type="Proteomes" id="UP001443914">
    <property type="component" value="Unassembled WGS sequence"/>
</dbReference>
<dbReference type="InterPro" id="IPR022673">
    <property type="entry name" value="Hexokinase_C"/>
</dbReference>
<reference evidence="14" key="1">
    <citation type="submission" date="2024-03" db="EMBL/GenBank/DDBJ databases">
        <title>WGS assembly of Saponaria officinalis var. Norfolk2.</title>
        <authorList>
            <person name="Jenkins J."/>
            <person name="Shu S."/>
            <person name="Grimwood J."/>
            <person name="Barry K."/>
            <person name="Goodstein D."/>
            <person name="Schmutz J."/>
            <person name="Leebens-Mack J."/>
            <person name="Osbourn A."/>
        </authorList>
    </citation>
    <scope>NUCLEOTIDE SEQUENCE [LARGE SCALE GENOMIC DNA]</scope>
    <source>
        <strain evidence="14">JIC</strain>
    </source>
</reference>
<evidence type="ECO:0000256" key="11">
    <source>
        <dbReference type="RuleBase" id="RU362007"/>
    </source>
</evidence>
<comment type="pathway">
    <text evidence="1">Carbohydrate degradation; glycolysis; D-glyceraldehyde 3-phosphate and glycerone phosphate from D-glucose: step 1/4.</text>
</comment>
<dbReference type="PANTHER" id="PTHR19443">
    <property type="entry name" value="HEXOKINASE"/>
    <property type="match status" value="1"/>
</dbReference>
<dbReference type="GO" id="GO:0005536">
    <property type="term" value="F:D-glucose binding"/>
    <property type="evidence" value="ECO:0007669"/>
    <property type="project" value="InterPro"/>
</dbReference>
<dbReference type="FunFam" id="3.30.420.40:FF:000034">
    <property type="entry name" value="Phosphotransferase"/>
    <property type="match status" value="1"/>
</dbReference>
<sequence>MKKVVVVAAVVGAAAVVGGAAYVVRERMKKSNKWGKVMGIVKELDEKCGTPLGKLRQVADAMAVEMHAGLASEGGSKLKMLISYVDNLPSGDENGLFYALDLGGTNFRVLRVKLGGKEKGVVQQEFEEVSIPPELMVGTSEQLFDYIAEALAKFVATESEGLHPEPNKQRELGFTFSFPVKQTSIAAGTLIRWTKGFNIDDAVGEDVVAKLSKAMQRKGIDMRVTALVNDTVGTLAGGRYYNNDVIAAVILGTGTNAAYVERASAIPKWHGPLPKSGEMVINMEWGNFRSSHLPLTEYDIALDEESLNPGEQIYEKMISGLYLGEIVRRVLCRLAEEASFFGDTVPSKLKTPFILSTPHMSAMHHDTSPDLKVVASKLKDVLGISNTSLKTRKVIVDICDIIASRGACISAAGILGILKKLGRDTLKQGENQKSVIALDGGLFEHYTKFRDCMEDALKELLGDEVSETIVIEHSNDGSGIGAALLAASHSQYLGDEES</sequence>
<evidence type="ECO:0000259" key="12">
    <source>
        <dbReference type="Pfam" id="PF00349"/>
    </source>
</evidence>
<evidence type="ECO:0000313" key="14">
    <source>
        <dbReference type="EMBL" id="KAK9715422.1"/>
    </source>
</evidence>
<gene>
    <name evidence="14" type="ORF">RND81_06G163800</name>
</gene>
<dbReference type="PANTHER" id="PTHR19443:SF16">
    <property type="entry name" value="HEXOKINASE TYPE 1-RELATED"/>
    <property type="match status" value="1"/>
</dbReference>
<evidence type="ECO:0000256" key="1">
    <source>
        <dbReference type="ARBA" id="ARBA00004888"/>
    </source>
</evidence>
<dbReference type="GO" id="GO:0001678">
    <property type="term" value="P:intracellular glucose homeostasis"/>
    <property type="evidence" value="ECO:0007669"/>
    <property type="project" value="InterPro"/>
</dbReference>
<dbReference type="GO" id="GO:0006096">
    <property type="term" value="P:glycolytic process"/>
    <property type="evidence" value="ECO:0007669"/>
    <property type="project" value="UniProtKB-KW"/>
</dbReference>
<evidence type="ECO:0000259" key="13">
    <source>
        <dbReference type="Pfam" id="PF03727"/>
    </source>
</evidence>
<evidence type="ECO:0000313" key="15">
    <source>
        <dbReference type="Proteomes" id="UP001443914"/>
    </source>
</evidence>
<keyword evidence="5 11" id="KW-0547">Nucleotide-binding</keyword>
<dbReference type="GO" id="GO:0005829">
    <property type="term" value="C:cytosol"/>
    <property type="evidence" value="ECO:0007669"/>
    <property type="project" value="TreeGrafter"/>
</dbReference>
<keyword evidence="8 11" id="KW-0324">Glycolysis</keyword>
<dbReference type="CDD" id="cd24020">
    <property type="entry name" value="ASKHA_NBD_HK_plant"/>
    <property type="match status" value="1"/>
</dbReference>
<protein>
    <recommendedName>
        <fullName evidence="11">Phosphotransferase</fullName>
        <ecNumber evidence="11">2.7.1.-</ecNumber>
    </recommendedName>
</protein>
<accession>A0AAW1KBR8</accession>
<dbReference type="GO" id="GO:0005739">
    <property type="term" value="C:mitochondrion"/>
    <property type="evidence" value="ECO:0007669"/>
    <property type="project" value="UniProtKB-ARBA"/>
</dbReference>
<organism evidence="14 15">
    <name type="scientific">Saponaria officinalis</name>
    <name type="common">Common soapwort</name>
    <name type="synonym">Lychnis saponaria</name>
    <dbReference type="NCBI Taxonomy" id="3572"/>
    <lineage>
        <taxon>Eukaryota</taxon>
        <taxon>Viridiplantae</taxon>
        <taxon>Streptophyta</taxon>
        <taxon>Embryophyta</taxon>
        <taxon>Tracheophyta</taxon>
        <taxon>Spermatophyta</taxon>
        <taxon>Magnoliopsida</taxon>
        <taxon>eudicotyledons</taxon>
        <taxon>Gunneridae</taxon>
        <taxon>Pentapetalae</taxon>
        <taxon>Caryophyllales</taxon>
        <taxon>Caryophyllaceae</taxon>
        <taxon>Caryophylleae</taxon>
        <taxon>Saponaria</taxon>
    </lineage>
</organism>
<name>A0AAW1KBR8_SAPOF</name>
<proteinExistence type="inferred from homology"/>
<dbReference type="Pfam" id="PF03727">
    <property type="entry name" value="Hexokinase_2"/>
    <property type="match status" value="1"/>
</dbReference>
<evidence type="ECO:0000256" key="2">
    <source>
        <dbReference type="ARBA" id="ARBA00005028"/>
    </source>
</evidence>
<comment type="catalytic activity">
    <reaction evidence="9">
        <text>a D-hexose + ATP = a D-hexose 6-phosphate + ADP + H(+)</text>
        <dbReference type="Rhea" id="RHEA:22740"/>
        <dbReference type="ChEBI" id="CHEBI:4194"/>
        <dbReference type="ChEBI" id="CHEBI:15378"/>
        <dbReference type="ChEBI" id="CHEBI:30616"/>
        <dbReference type="ChEBI" id="CHEBI:229467"/>
        <dbReference type="ChEBI" id="CHEBI:456216"/>
        <dbReference type="EC" id="2.7.1.1"/>
    </reaction>
    <physiologicalReaction direction="left-to-right" evidence="9">
        <dbReference type="Rhea" id="RHEA:22741"/>
    </physiologicalReaction>
</comment>
<dbReference type="Pfam" id="PF00349">
    <property type="entry name" value="Hexokinase_1"/>
    <property type="match status" value="1"/>
</dbReference>
<dbReference type="SUPFAM" id="SSF53067">
    <property type="entry name" value="Actin-like ATPase domain"/>
    <property type="match status" value="2"/>
</dbReference>
<comment type="similarity">
    <text evidence="3 11">Belongs to the hexokinase family.</text>
</comment>
<dbReference type="EC" id="2.7.1.-" evidence="11"/>
<dbReference type="Gene3D" id="3.30.420.40">
    <property type="match status" value="1"/>
</dbReference>
<comment type="catalytic activity">
    <reaction evidence="10">
        <text>D-fructose + ATP = D-fructose 6-phosphate + ADP + H(+)</text>
        <dbReference type="Rhea" id="RHEA:16125"/>
        <dbReference type="ChEBI" id="CHEBI:15378"/>
        <dbReference type="ChEBI" id="CHEBI:30616"/>
        <dbReference type="ChEBI" id="CHEBI:37721"/>
        <dbReference type="ChEBI" id="CHEBI:61527"/>
        <dbReference type="ChEBI" id="CHEBI:456216"/>
        <dbReference type="EC" id="2.7.1.1"/>
    </reaction>
    <physiologicalReaction direction="left-to-right" evidence="10">
        <dbReference type="Rhea" id="RHEA:16126"/>
    </physiologicalReaction>
</comment>
<keyword evidence="7 11" id="KW-0067">ATP-binding</keyword>
<dbReference type="AlphaFoldDB" id="A0AAW1KBR8"/>
<evidence type="ECO:0000256" key="5">
    <source>
        <dbReference type="ARBA" id="ARBA00022741"/>
    </source>
</evidence>
<keyword evidence="4 11" id="KW-0808">Transferase</keyword>
<feature type="domain" description="Hexokinase N-terminal" evidence="12">
    <location>
        <begin position="41"/>
        <end position="240"/>
    </location>
</feature>
<comment type="pathway">
    <text evidence="2">Carbohydrate metabolism; hexose metabolism.</text>
</comment>
<evidence type="ECO:0000256" key="9">
    <source>
        <dbReference type="ARBA" id="ARBA00044613"/>
    </source>
</evidence>